<comment type="similarity">
    <text evidence="1">Belongs to the 'GDSL' lipolytic enzyme family.</text>
</comment>
<dbReference type="CDD" id="cd01837">
    <property type="entry name" value="SGNH_plant_lipase_like"/>
    <property type="match status" value="1"/>
</dbReference>
<evidence type="ECO:0000256" key="1">
    <source>
        <dbReference type="ARBA" id="ARBA00008668"/>
    </source>
</evidence>
<dbReference type="GO" id="GO:0016788">
    <property type="term" value="F:hydrolase activity, acting on ester bonds"/>
    <property type="evidence" value="ECO:0007669"/>
    <property type="project" value="InterPro"/>
</dbReference>
<evidence type="ECO:0000256" key="2">
    <source>
        <dbReference type="ARBA" id="ARBA00022729"/>
    </source>
</evidence>
<evidence type="ECO:0000313" key="5">
    <source>
        <dbReference type="EMBL" id="GMI63742.1"/>
    </source>
</evidence>
<keyword evidence="2" id="KW-0732">Signal</keyword>
<dbReference type="Gene3D" id="3.40.50.1110">
    <property type="entry name" value="SGNH hydrolase"/>
    <property type="match status" value="1"/>
</dbReference>
<evidence type="ECO:0000256" key="3">
    <source>
        <dbReference type="ARBA" id="ARBA00022801"/>
    </source>
</evidence>
<proteinExistence type="inferred from homology"/>
<keyword evidence="6" id="KW-1185">Reference proteome</keyword>
<organism evidence="5 6">
    <name type="scientific">Hibiscus trionum</name>
    <name type="common">Flower of an hour</name>
    <dbReference type="NCBI Taxonomy" id="183268"/>
    <lineage>
        <taxon>Eukaryota</taxon>
        <taxon>Viridiplantae</taxon>
        <taxon>Streptophyta</taxon>
        <taxon>Embryophyta</taxon>
        <taxon>Tracheophyta</taxon>
        <taxon>Spermatophyta</taxon>
        <taxon>Magnoliopsida</taxon>
        <taxon>eudicotyledons</taxon>
        <taxon>Gunneridae</taxon>
        <taxon>Pentapetalae</taxon>
        <taxon>rosids</taxon>
        <taxon>malvids</taxon>
        <taxon>Malvales</taxon>
        <taxon>Malvaceae</taxon>
        <taxon>Malvoideae</taxon>
        <taxon>Hibiscus</taxon>
    </lineage>
</organism>
<dbReference type="PANTHER" id="PTHR22835:SF683">
    <property type="entry name" value="OS05G0506800 PROTEIN"/>
    <property type="match status" value="1"/>
</dbReference>
<dbReference type="InterPro" id="IPR035669">
    <property type="entry name" value="SGNH_plant_lipase-like"/>
</dbReference>
<dbReference type="InterPro" id="IPR036514">
    <property type="entry name" value="SGNH_hydro_sf"/>
</dbReference>
<evidence type="ECO:0000313" key="6">
    <source>
        <dbReference type="Proteomes" id="UP001165190"/>
    </source>
</evidence>
<dbReference type="Proteomes" id="UP001165190">
    <property type="component" value="Unassembled WGS sequence"/>
</dbReference>
<comment type="caution">
    <text evidence="5">The sequence shown here is derived from an EMBL/GenBank/DDBJ whole genome shotgun (WGS) entry which is preliminary data.</text>
</comment>
<reference evidence="5" key="1">
    <citation type="submission" date="2023-05" db="EMBL/GenBank/DDBJ databases">
        <title>Genome and transcriptome analyses reveal genes involved in the formation of fine ridges on petal epidermal cells in Hibiscus trionum.</title>
        <authorList>
            <person name="Koshimizu S."/>
            <person name="Masuda S."/>
            <person name="Ishii T."/>
            <person name="Shirasu K."/>
            <person name="Hoshino A."/>
            <person name="Arita M."/>
        </authorList>
    </citation>
    <scope>NUCLEOTIDE SEQUENCE</scope>
    <source>
        <strain evidence="5">Hamamatsu line</strain>
    </source>
</reference>
<evidence type="ECO:0000256" key="4">
    <source>
        <dbReference type="ARBA" id="ARBA00023180"/>
    </source>
</evidence>
<dbReference type="Pfam" id="PF00657">
    <property type="entry name" value="Lipase_GDSL"/>
    <property type="match status" value="1"/>
</dbReference>
<name>A0A9W7GQ85_HIBTR</name>
<gene>
    <name evidence="5" type="ORF">HRI_000043500</name>
</gene>
<dbReference type="PANTHER" id="PTHR22835">
    <property type="entry name" value="ZINC FINGER FYVE DOMAIN CONTAINING PROTEIN"/>
    <property type="match status" value="1"/>
</dbReference>
<sequence>MAISSSCWLLKQRLVVGFLFVVVVETGINPLANGCFTSVFSFGDSLTDTGNLLEISLSESKKLPPSAFLPNGRTFFHRPTWRRCDGRLVIDFIAEALGIPFLQASFGAKNRKSVKFEKGLNFAVAGATALNSSFLKGNIGIHDRNTGVSFADELNSFKDLLPYLCSSSSDCKLLLRNSLIVMGEIGGNDYKHAFEQGINMEKIRHLVPLVVDIVSSAINELVELGAVTFLVPGSFPIGCSPDLLTNFQGSNNPSTGCLTWLNQFSQHHNGLLQKELEKLRNHHPDINIVYADYYNTTMRFYHSPKQFGFKETVKACCGSGGPYSYNSSRSCGYPPLKTSCNNPSSYVSWDGIHYTEAANKWLANAVLQELMKTVTCVPH</sequence>
<protein>
    <submittedName>
        <fullName evidence="5">Guard-cell-enriched GDSL Lipase 2</fullName>
    </submittedName>
</protein>
<keyword evidence="4" id="KW-0325">Glycoprotein</keyword>
<dbReference type="SUPFAM" id="SSF52266">
    <property type="entry name" value="SGNH hydrolase"/>
    <property type="match status" value="1"/>
</dbReference>
<dbReference type="EMBL" id="BSYR01000002">
    <property type="protein sequence ID" value="GMI63742.1"/>
    <property type="molecule type" value="Genomic_DNA"/>
</dbReference>
<dbReference type="InterPro" id="IPR001087">
    <property type="entry name" value="GDSL"/>
</dbReference>
<accession>A0A9W7GQ85</accession>
<dbReference type="OrthoDB" id="1600564at2759"/>
<dbReference type="AlphaFoldDB" id="A0A9W7GQ85"/>
<keyword evidence="3" id="KW-0378">Hydrolase</keyword>